<reference evidence="2 3" key="1">
    <citation type="journal article" date="2016" name="Sci. Rep.">
        <title>The Dendrobium catenatum Lindl. genome sequence provides insights into polysaccharide synthase, floral development and adaptive evolution.</title>
        <authorList>
            <person name="Zhang G.Q."/>
            <person name="Xu Q."/>
            <person name="Bian C."/>
            <person name="Tsai W.C."/>
            <person name="Yeh C.M."/>
            <person name="Liu K.W."/>
            <person name="Yoshida K."/>
            <person name="Zhang L.S."/>
            <person name="Chang S.B."/>
            <person name="Chen F."/>
            <person name="Shi Y."/>
            <person name="Su Y.Y."/>
            <person name="Zhang Y.Q."/>
            <person name="Chen L.J."/>
            <person name="Yin Y."/>
            <person name="Lin M."/>
            <person name="Huang H."/>
            <person name="Deng H."/>
            <person name="Wang Z.W."/>
            <person name="Zhu S.L."/>
            <person name="Zhao X."/>
            <person name="Deng C."/>
            <person name="Niu S.C."/>
            <person name="Huang J."/>
            <person name="Wang M."/>
            <person name="Liu G.H."/>
            <person name="Yang H.J."/>
            <person name="Xiao X.J."/>
            <person name="Hsiao Y.Y."/>
            <person name="Wu W.L."/>
            <person name="Chen Y.Y."/>
            <person name="Mitsuda N."/>
            <person name="Ohme-Takagi M."/>
            <person name="Luo Y.B."/>
            <person name="Van de Peer Y."/>
            <person name="Liu Z.J."/>
        </authorList>
    </citation>
    <scope>NUCLEOTIDE SEQUENCE [LARGE SCALE GENOMIC DNA]</scope>
    <source>
        <tissue evidence="2">The whole plant</tissue>
    </source>
</reference>
<dbReference type="EMBL" id="KZ504688">
    <property type="protein sequence ID" value="PKU61435.1"/>
    <property type="molecule type" value="Genomic_DNA"/>
</dbReference>
<organism evidence="2 3">
    <name type="scientific">Dendrobium catenatum</name>
    <dbReference type="NCBI Taxonomy" id="906689"/>
    <lineage>
        <taxon>Eukaryota</taxon>
        <taxon>Viridiplantae</taxon>
        <taxon>Streptophyta</taxon>
        <taxon>Embryophyta</taxon>
        <taxon>Tracheophyta</taxon>
        <taxon>Spermatophyta</taxon>
        <taxon>Magnoliopsida</taxon>
        <taxon>Liliopsida</taxon>
        <taxon>Asparagales</taxon>
        <taxon>Orchidaceae</taxon>
        <taxon>Epidendroideae</taxon>
        <taxon>Malaxideae</taxon>
        <taxon>Dendrobiinae</taxon>
        <taxon>Dendrobium</taxon>
    </lineage>
</organism>
<evidence type="ECO:0000256" key="1">
    <source>
        <dbReference type="SAM" id="MobiDB-lite"/>
    </source>
</evidence>
<name>A0A2I0VDF2_9ASPA</name>
<feature type="region of interest" description="Disordered" evidence="1">
    <location>
        <begin position="1"/>
        <end position="20"/>
    </location>
</feature>
<evidence type="ECO:0000313" key="2">
    <source>
        <dbReference type="EMBL" id="PKU61435.1"/>
    </source>
</evidence>
<feature type="region of interest" description="Disordered" evidence="1">
    <location>
        <begin position="97"/>
        <end position="121"/>
    </location>
</feature>
<evidence type="ECO:0000313" key="3">
    <source>
        <dbReference type="Proteomes" id="UP000233837"/>
    </source>
</evidence>
<dbReference type="Proteomes" id="UP000233837">
    <property type="component" value="Unassembled WGS sequence"/>
</dbReference>
<sequence length="121" mass="13547">MSRSKDTMMTMETNEADKDQMVVGLAESTDTIDIEKLAKENEFDNRNYIDQPPLIESNEPLARKWSTGTGPRTSFMLEYSSDLQCQALEQVNLSVAAAPSTRTKTQIPSPRPSPEVRVSHN</sequence>
<protein>
    <submittedName>
        <fullName evidence="2">Uncharacterized protein</fullName>
    </submittedName>
</protein>
<accession>A0A2I0VDF2</accession>
<dbReference type="AlphaFoldDB" id="A0A2I0VDF2"/>
<keyword evidence="3" id="KW-1185">Reference proteome</keyword>
<proteinExistence type="predicted"/>
<reference evidence="2 3" key="2">
    <citation type="journal article" date="2017" name="Nature">
        <title>The Apostasia genome and the evolution of orchids.</title>
        <authorList>
            <person name="Zhang G.Q."/>
            <person name="Liu K.W."/>
            <person name="Li Z."/>
            <person name="Lohaus R."/>
            <person name="Hsiao Y.Y."/>
            <person name="Niu S.C."/>
            <person name="Wang J.Y."/>
            <person name="Lin Y.C."/>
            <person name="Xu Q."/>
            <person name="Chen L.J."/>
            <person name="Yoshida K."/>
            <person name="Fujiwara S."/>
            <person name="Wang Z.W."/>
            <person name="Zhang Y.Q."/>
            <person name="Mitsuda N."/>
            <person name="Wang M."/>
            <person name="Liu G.H."/>
            <person name="Pecoraro L."/>
            <person name="Huang H.X."/>
            <person name="Xiao X.J."/>
            <person name="Lin M."/>
            <person name="Wu X.Y."/>
            <person name="Wu W.L."/>
            <person name="Chen Y.Y."/>
            <person name="Chang S.B."/>
            <person name="Sakamoto S."/>
            <person name="Ohme-Takagi M."/>
            <person name="Yagi M."/>
            <person name="Zeng S.J."/>
            <person name="Shen C.Y."/>
            <person name="Yeh C.M."/>
            <person name="Luo Y.B."/>
            <person name="Tsai W.C."/>
            <person name="Van de Peer Y."/>
            <person name="Liu Z.J."/>
        </authorList>
    </citation>
    <scope>NUCLEOTIDE SEQUENCE [LARGE SCALE GENOMIC DNA]</scope>
    <source>
        <tissue evidence="2">The whole plant</tissue>
    </source>
</reference>
<gene>
    <name evidence="2" type="ORF">MA16_Dca028986</name>
</gene>